<comment type="caution">
    <text evidence="1">The sequence shown here is derived from an EMBL/GenBank/DDBJ whole genome shotgun (WGS) entry which is preliminary data.</text>
</comment>
<organism evidence="1 2">
    <name type="scientific">Scortum barcoo</name>
    <name type="common">barcoo grunter</name>
    <dbReference type="NCBI Taxonomy" id="214431"/>
    <lineage>
        <taxon>Eukaryota</taxon>
        <taxon>Metazoa</taxon>
        <taxon>Chordata</taxon>
        <taxon>Craniata</taxon>
        <taxon>Vertebrata</taxon>
        <taxon>Euteleostomi</taxon>
        <taxon>Actinopterygii</taxon>
        <taxon>Neopterygii</taxon>
        <taxon>Teleostei</taxon>
        <taxon>Neoteleostei</taxon>
        <taxon>Acanthomorphata</taxon>
        <taxon>Eupercaria</taxon>
        <taxon>Centrarchiformes</taxon>
        <taxon>Terapontoidei</taxon>
        <taxon>Terapontidae</taxon>
        <taxon>Scortum</taxon>
    </lineage>
</organism>
<feature type="non-terminal residue" evidence="1">
    <location>
        <position position="1"/>
    </location>
</feature>
<protein>
    <submittedName>
        <fullName evidence="1">Uncharacterized protein</fullName>
    </submittedName>
</protein>
<gene>
    <name evidence="1" type="ORF">L3Q82_026584</name>
</gene>
<dbReference type="Proteomes" id="UP000831701">
    <property type="component" value="Chromosome 9"/>
</dbReference>
<dbReference type="EMBL" id="CM041539">
    <property type="protein sequence ID" value="KAI3367744.1"/>
    <property type="molecule type" value="Genomic_DNA"/>
</dbReference>
<accession>A0ACB8WIX6</accession>
<proteinExistence type="predicted"/>
<evidence type="ECO:0000313" key="2">
    <source>
        <dbReference type="Proteomes" id="UP000831701"/>
    </source>
</evidence>
<keyword evidence="2" id="KW-1185">Reference proteome</keyword>
<name>A0ACB8WIX6_9TELE</name>
<sequence>REINENVLGTKEELDTDGSYGGLCRRSVRSLRAEDRPRWRLRRPIARRLARAAASGELITTACELGGAALSLGRGQRKEVRRGRKRGRGGLWDHSRVAHPPGYPVFTLLGRLAMCLLPSLSPAHSINLMSCLLGAAACGALCLSVCRLAGPGPGAVLAGGLFAVSRLNWQWSMVAEVFTLNNLFVGLLFFLTASFHCAENATQRRKIAHWGALCCGLGLCNQHTLVLYVLVIIPWVLHRLYSYRELSLHGLVSPGVCFLAGFLPYIYLPISSYLNTARWSWGDQTTVSGLLTHLLRAEYGTFSLAKTESSINLTTMLNAQGPAGPLPGRPLPRWSAAGRNRPAPLLSSRDRWDETCRLVSWLLTAMLVVYSLFFAWRANLDINRPLLLGVVERFWLQSDAAVCVLAGLGLSRAHTELERRLGRGGVWKTTGWVLTMTLLAQMVHTNHRVCDHSRNSVVERFGRELLSSVPKGSIILTRGDLPGNSLRYLYYCQGVRPDVRLVDQEMMTYTWYVAKLAQHHPGVHFPGHWWDPQHPEGKDTFSLEQFLFHNRQRDVFTCIGLPDGDTSWERSFSRWPLGVCDYLVPVQKQFHPEEWAHRTRNIYNWSEPYNSFHPASWEHVANEEMWQARMKTAFFLFDLAERMQGEGKACLFELSYTLYKEIVEAHSDYPPNWDKNLALACERLLRSGHRGYSPDSLLTCSTQHFSLYLEKEATDPQAPAIRSAITHLLTERDRLRQSRRHTP</sequence>
<reference evidence="1" key="1">
    <citation type="submission" date="2022-04" db="EMBL/GenBank/DDBJ databases">
        <title>Jade perch genome.</title>
        <authorList>
            <person name="Chao B."/>
        </authorList>
    </citation>
    <scope>NUCLEOTIDE SEQUENCE</scope>
    <source>
        <strain evidence="1">CB-2022</strain>
    </source>
</reference>
<evidence type="ECO:0000313" key="1">
    <source>
        <dbReference type="EMBL" id="KAI3367744.1"/>
    </source>
</evidence>